<dbReference type="RefSeq" id="WP_076121766.1">
    <property type="nucleotide sequence ID" value="NZ_MPTC01000051.1"/>
</dbReference>
<dbReference type="AlphaFoldDB" id="A0A1R0XI58"/>
<reference evidence="1 2" key="1">
    <citation type="submission" date="2016-10" db="EMBL/GenBank/DDBJ databases">
        <title>Paenibacillus species isolates.</title>
        <authorList>
            <person name="Beno S.M."/>
        </authorList>
    </citation>
    <scope>NUCLEOTIDE SEQUENCE [LARGE SCALE GENOMIC DNA]</scope>
    <source>
        <strain evidence="1 2">FSL H7-0710</strain>
    </source>
</reference>
<accession>A0A1R0XI58</accession>
<comment type="caution">
    <text evidence="1">The sequence shown here is derived from an EMBL/GenBank/DDBJ whole genome shotgun (WGS) entry which is preliminary data.</text>
</comment>
<protein>
    <submittedName>
        <fullName evidence="1">Uncharacterized protein</fullName>
    </submittedName>
</protein>
<dbReference type="EMBL" id="MPTC01000051">
    <property type="protein sequence ID" value="OMD34719.1"/>
    <property type="molecule type" value="Genomic_DNA"/>
</dbReference>
<organism evidence="1 2">
    <name type="scientific">Paenibacillus odorifer</name>
    <dbReference type="NCBI Taxonomy" id="189426"/>
    <lineage>
        <taxon>Bacteria</taxon>
        <taxon>Bacillati</taxon>
        <taxon>Bacillota</taxon>
        <taxon>Bacilli</taxon>
        <taxon>Bacillales</taxon>
        <taxon>Paenibacillaceae</taxon>
        <taxon>Paenibacillus</taxon>
    </lineage>
</organism>
<evidence type="ECO:0000313" key="1">
    <source>
        <dbReference type="EMBL" id="OMD34719.1"/>
    </source>
</evidence>
<sequence>MSGDKPDVSFAFTPRRDGNYVIGYQSFTTEQISGVNEVLNGFRSHAKMVGSVESTSLRELSAPMSLVEKNDGSESRIQGYELALGEG</sequence>
<dbReference type="Proteomes" id="UP000187439">
    <property type="component" value="Unassembled WGS sequence"/>
</dbReference>
<gene>
    <name evidence="1" type="ORF">BSK52_28645</name>
</gene>
<evidence type="ECO:0000313" key="2">
    <source>
        <dbReference type="Proteomes" id="UP000187439"/>
    </source>
</evidence>
<proteinExistence type="predicted"/>
<dbReference type="OrthoDB" id="3796513at2"/>
<name>A0A1R0XI58_9BACL</name>